<organism evidence="3 4">
    <name type="scientific">Suillus fuscotomentosus</name>
    <dbReference type="NCBI Taxonomy" id="1912939"/>
    <lineage>
        <taxon>Eukaryota</taxon>
        <taxon>Fungi</taxon>
        <taxon>Dikarya</taxon>
        <taxon>Basidiomycota</taxon>
        <taxon>Agaricomycotina</taxon>
        <taxon>Agaricomycetes</taxon>
        <taxon>Agaricomycetidae</taxon>
        <taxon>Boletales</taxon>
        <taxon>Suillineae</taxon>
        <taxon>Suillaceae</taxon>
        <taxon>Suillus</taxon>
    </lineage>
</organism>
<gene>
    <name evidence="3" type="ORF">F5891DRAFT_1076419</name>
</gene>
<comment type="caution">
    <text evidence="3">The sequence shown here is derived from an EMBL/GenBank/DDBJ whole genome shotgun (WGS) entry which is preliminary data.</text>
</comment>
<keyword evidence="2" id="KW-0732">Signal</keyword>
<keyword evidence="4" id="KW-1185">Reference proteome</keyword>
<name>A0AAD4DRF2_9AGAM</name>
<dbReference type="GeneID" id="64657684"/>
<evidence type="ECO:0000256" key="1">
    <source>
        <dbReference type="SAM" id="MobiDB-lite"/>
    </source>
</evidence>
<dbReference type="AlphaFoldDB" id="A0AAD4DRF2"/>
<sequence>MKFVQIVYLTILATSTAASTPTRARAPSHPHETTMCPSPSPCNPRPSPLCPIGSWSFDWGNLCWIEHLAQL</sequence>
<dbReference type="RefSeq" id="XP_041217014.1">
    <property type="nucleotide sequence ID" value="XM_041363386.1"/>
</dbReference>
<protein>
    <submittedName>
        <fullName evidence="3">Uncharacterized protein</fullName>
    </submittedName>
</protein>
<proteinExistence type="predicted"/>
<evidence type="ECO:0000313" key="4">
    <source>
        <dbReference type="Proteomes" id="UP001195769"/>
    </source>
</evidence>
<accession>A0AAD4DRF2</accession>
<feature type="chain" id="PRO_5041903962" evidence="2">
    <location>
        <begin position="19"/>
        <end position="71"/>
    </location>
</feature>
<feature type="signal peptide" evidence="2">
    <location>
        <begin position="1"/>
        <end position="18"/>
    </location>
</feature>
<reference evidence="3" key="1">
    <citation type="journal article" date="2020" name="New Phytol.">
        <title>Comparative genomics reveals dynamic genome evolution in host specialist ectomycorrhizal fungi.</title>
        <authorList>
            <person name="Lofgren L.A."/>
            <person name="Nguyen N.H."/>
            <person name="Vilgalys R."/>
            <person name="Ruytinx J."/>
            <person name="Liao H.L."/>
            <person name="Branco S."/>
            <person name="Kuo A."/>
            <person name="LaButti K."/>
            <person name="Lipzen A."/>
            <person name="Andreopoulos W."/>
            <person name="Pangilinan J."/>
            <person name="Riley R."/>
            <person name="Hundley H."/>
            <person name="Na H."/>
            <person name="Barry K."/>
            <person name="Grigoriev I.V."/>
            <person name="Stajich J.E."/>
            <person name="Kennedy P.G."/>
        </authorList>
    </citation>
    <scope>NUCLEOTIDE SEQUENCE</scope>
    <source>
        <strain evidence="3">FC203</strain>
    </source>
</reference>
<dbReference type="EMBL" id="JABBWK010000188">
    <property type="protein sequence ID" value="KAG1887938.1"/>
    <property type="molecule type" value="Genomic_DNA"/>
</dbReference>
<feature type="region of interest" description="Disordered" evidence="1">
    <location>
        <begin position="20"/>
        <end position="40"/>
    </location>
</feature>
<dbReference type="Proteomes" id="UP001195769">
    <property type="component" value="Unassembled WGS sequence"/>
</dbReference>
<evidence type="ECO:0000256" key="2">
    <source>
        <dbReference type="SAM" id="SignalP"/>
    </source>
</evidence>
<evidence type="ECO:0000313" key="3">
    <source>
        <dbReference type="EMBL" id="KAG1887938.1"/>
    </source>
</evidence>